<evidence type="ECO:0000256" key="2">
    <source>
        <dbReference type="ARBA" id="ARBA00004651"/>
    </source>
</evidence>
<keyword evidence="12 13" id="KW-0472">Membrane</keyword>
<feature type="transmembrane region" description="Helical" evidence="13">
    <location>
        <begin position="126"/>
        <end position="145"/>
    </location>
</feature>
<dbReference type="GO" id="GO:0006508">
    <property type="term" value="P:proteolysis"/>
    <property type="evidence" value="ECO:0007669"/>
    <property type="project" value="UniProtKB-KW"/>
</dbReference>
<proteinExistence type="inferred from homology"/>
<keyword evidence="9" id="KW-0862">Zinc</keyword>
<keyword evidence="10 13" id="KW-1133">Transmembrane helix</keyword>
<dbReference type="PANTHER" id="PTHR35864:SF1">
    <property type="entry name" value="ZINC METALLOPROTEASE YWHC-RELATED"/>
    <property type="match status" value="1"/>
</dbReference>
<keyword evidence="4" id="KW-1003">Cell membrane</keyword>
<evidence type="ECO:0000256" key="7">
    <source>
        <dbReference type="ARBA" id="ARBA00022723"/>
    </source>
</evidence>
<comment type="subcellular location">
    <subcellularLocation>
        <location evidence="2">Cell membrane</location>
        <topology evidence="2">Multi-pass membrane protein</topology>
    </subcellularLocation>
</comment>
<comment type="caution">
    <text evidence="15">The sequence shown here is derived from an EMBL/GenBank/DDBJ whole genome shotgun (WGS) entry which is preliminary data.</text>
</comment>
<evidence type="ECO:0000256" key="10">
    <source>
        <dbReference type="ARBA" id="ARBA00022989"/>
    </source>
</evidence>
<reference evidence="16" key="1">
    <citation type="submission" date="2017-09" db="EMBL/GenBank/DDBJ databases">
        <title>Depth-based differentiation of microbial function through sediment-hosted aquifers and enrichment of novel symbionts in the deep terrestrial subsurface.</title>
        <authorList>
            <person name="Probst A.J."/>
            <person name="Ladd B."/>
            <person name="Jarett J.K."/>
            <person name="Geller-Mcgrath D.E."/>
            <person name="Sieber C.M.K."/>
            <person name="Emerson J.B."/>
            <person name="Anantharaman K."/>
            <person name="Thomas B.C."/>
            <person name="Malmstrom R."/>
            <person name="Stieglmeier M."/>
            <person name="Klingl A."/>
            <person name="Woyke T."/>
            <person name="Ryan C.M."/>
            <person name="Banfield J.F."/>
        </authorList>
    </citation>
    <scope>NUCLEOTIDE SEQUENCE [LARGE SCALE GENOMIC DNA]</scope>
</reference>
<evidence type="ECO:0000256" key="11">
    <source>
        <dbReference type="ARBA" id="ARBA00023049"/>
    </source>
</evidence>
<dbReference type="AlphaFoldDB" id="A0A2M7CHJ3"/>
<feature type="transmembrane region" description="Helical" evidence="13">
    <location>
        <begin position="92"/>
        <end position="114"/>
    </location>
</feature>
<keyword evidence="5 15" id="KW-0645">Protease</keyword>
<dbReference type="EMBL" id="PEUM01000096">
    <property type="protein sequence ID" value="PIV25126.1"/>
    <property type="molecule type" value="Genomic_DNA"/>
</dbReference>
<dbReference type="Pfam" id="PF02163">
    <property type="entry name" value="Peptidase_M50"/>
    <property type="match status" value="1"/>
</dbReference>
<dbReference type="GO" id="GO:0008237">
    <property type="term" value="F:metallopeptidase activity"/>
    <property type="evidence" value="ECO:0007669"/>
    <property type="project" value="UniProtKB-KW"/>
</dbReference>
<organism evidence="15 16">
    <name type="scientific">Candidatus Berkelbacteria bacterium CG03_land_8_20_14_0_80_40_36</name>
    <dbReference type="NCBI Taxonomy" id="1974509"/>
    <lineage>
        <taxon>Bacteria</taxon>
        <taxon>Candidatus Berkelbacteria</taxon>
    </lineage>
</organism>
<dbReference type="PANTHER" id="PTHR35864">
    <property type="entry name" value="ZINC METALLOPROTEASE MJ0611-RELATED"/>
    <property type="match status" value="1"/>
</dbReference>
<gene>
    <name evidence="15" type="ORF">COS38_03320</name>
</gene>
<comment type="cofactor">
    <cofactor evidence="1">
        <name>Zn(2+)</name>
        <dbReference type="ChEBI" id="CHEBI:29105"/>
    </cofactor>
</comment>
<keyword evidence="11" id="KW-0482">Metalloprotease</keyword>
<feature type="transmembrane region" description="Helical" evidence="13">
    <location>
        <begin position="54"/>
        <end position="72"/>
    </location>
</feature>
<dbReference type="Proteomes" id="UP000229966">
    <property type="component" value="Unassembled WGS sequence"/>
</dbReference>
<keyword evidence="6 13" id="KW-0812">Transmembrane</keyword>
<dbReference type="InterPro" id="IPR044537">
    <property type="entry name" value="Rip2-like"/>
</dbReference>
<evidence type="ECO:0000313" key="15">
    <source>
        <dbReference type="EMBL" id="PIV25126.1"/>
    </source>
</evidence>
<protein>
    <submittedName>
        <fullName evidence="15">Site-2 protease family protein</fullName>
    </submittedName>
</protein>
<evidence type="ECO:0000313" key="16">
    <source>
        <dbReference type="Proteomes" id="UP000229966"/>
    </source>
</evidence>
<evidence type="ECO:0000256" key="4">
    <source>
        <dbReference type="ARBA" id="ARBA00022475"/>
    </source>
</evidence>
<dbReference type="GO" id="GO:0005886">
    <property type="term" value="C:plasma membrane"/>
    <property type="evidence" value="ECO:0007669"/>
    <property type="project" value="UniProtKB-SubCell"/>
</dbReference>
<evidence type="ECO:0000256" key="3">
    <source>
        <dbReference type="ARBA" id="ARBA00007931"/>
    </source>
</evidence>
<name>A0A2M7CHJ3_9BACT</name>
<keyword evidence="7" id="KW-0479">Metal-binding</keyword>
<dbReference type="InterPro" id="IPR008915">
    <property type="entry name" value="Peptidase_M50"/>
</dbReference>
<feature type="transmembrane region" description="Helical" evidence="13">
    <location>
        <begin position="12"/>
        <end position="34"/>
    </location>
</feature>
<accession>A0A2M7CHJ3</accession>
<evidence type="ECO:0000256" key="12">
    <source>
        <dbReference type="ARBA" id="ARBA00023136"/>
    </source>
</evidence>
<dbReference type="CDD" id="cd06158">
    <property type="entry name" value="S2P-M50_like_1"/>
    <property type="match status" value="1"/>
</dbReference>
<evidence type="ECO:0000256" key="6">
    <source>
        <dbReference type="ARBA" id="ARBA00022692"/>
    </source>
</evidence>
<keyword evidence="8" id="KW-0378">Hydrolase</keyword>
<comment type="similarity">
    <text evidence="3">Belongs to the peptidase M50B family.</text>
</comment>
<dbReference type="InterPro" id="IPR052348">
    <property type="entry name" value="Metallopeptidase_M50B"/>
</dbReference>
<evidence type="ECO:0000256" key="8">
    <source>
        <dbReference type="ARBA" id="ARBA00022801"/>
    </source>
</evidence>
<sequence>MLISNLLTDPWAFFSFAIALLVAFSFHEASHAFVALKLGDNTAQGDGRVNLNPLVHLDPLGTIFLLTLGFGWGKPVRINPNNFNNPRVGSLLSALAGPGANFFLAIIFGLALRFFSPYFSANLSSLLSLIVFINLILMIFNLIPIPPLDGSNILELLVPTQSYIAFAKNGTYFLFALILLSFLGIPVFETIVYAPASWIYHQIIGAEVLGIL</sequence>
<dbReference type="GO" id="GO:0046872">
    <property type="term" value="F:metal ion binding"/>
    <property type="evidence" value="ECO:0007669"/>
    <property type="project" value="UniProtKB-KW"/>
</dbReference>
<evidence type="ECO:0000256" key="5">
    <source>
        <dbReference type="ARBA" id="ARBA00022670"/>
    </source>
</evidence>
<evidence type="ECO:0000256" key="13">
    <source>
        <dbReference type="SAM" id="Phobius"/>
    </source>
</evidence>
<feature type="transmembrane region" description="Helical" evidence="13">
    <location>
        <begin position="172"/>
        <end position="194"/>
    </location>
</feature>
<evidence type="ECO:0000256" key="9">
    <source>
        <dbReference type="ARBA" id="ARBA00022833"/>
    </source>
</evidence>
<feature type="domain" description="Peptidase M50" evidence="14">
    <location>
        <begin position="16"/>
        <end position="177"/>
    </location>
</feature>
<evidence type="ECO:0000256" key="1">
    <source>
        <dbReference type="ARBA" id="ARBA00001947"/>
    </source>
</evidence>
<evidence type="ECO:0000259" key="14">
    <source>
        <dbReference type="Pfam" id="PF02163"/>
    </source>
</evidence>